<keyword evidence="13" id="KW-1185">Reference proteome</keyword>
<evidence type="ECO:0000256" key="6">
    <source>
        <dbReference type="ARBA" id="ARBA00022694"/>
    </source>
</evidence>
<sequence>MVIRPPINRTMRSLDRAFFKKTWSISAARIFSNKDISPTRKSLEKSGDLLNLSRVSSIVQDPDADLAAQGRKCIMLRDEIKHNDHSTWGPILSELHKDGKVGVIPYTLTLDYDHWTYEDIMTSILPEENQEHLFPSRFTQVGHLIHVNIHDTQEPYKYLSAQVLVDKCHHATTVINKIDNVGDGSEFRTFSYEVLAGVDDPYVEVCEGRCRFRLDYSKVYWNARLEHEHSRLISKFKEGQAVCDVMAGIGPFAIPAGKKKVFVWANDLNPMSYKYMKEAKERNKVGDFVQTFNMDGNVFIREATAELRKDHRVIPIEGTRKMSPRQFARALSQAVEQPPIFSHYIMNLPASAIEFLPAFIGLYNNKNPGFDASFAKDYFERHPNVKLPMIHVYCFGPKKEMEESEQALHVCRRISEQLKYEITPETPECEIYDVRDVAPNKKMFCASFRLPEEVAFREG</sequence>
<feature type="binding site" evidence="10">
    <location>
        <position position="347"/>
    </location>
    <ligand>
        <name>S-adenosyl-L-methionine</name>
        <dbReference type="ChEBI" id="CHEBI:59789"/>
    </ligand>
</feature>
<keyword evidence="7 10" id="KW-0496">Mitochondrion</keyword>
<evidence type="ECO:0000256" key="2">
    <source>
        <dbReference type="ARBA" id="ARBA00022490"/>
    </source>
</evidence>
<name>A0A9P4LW71_9PEZI</name>
<proteinExistence type="inferred from homology"/>
<keyword evidence="4 10" id="KW-0808">Transferase</keyword>
<dbReference type="HAMAP" id="MF_03152">
    <property type="entry name" value="TRM5"/>
    <property type="match status" value="1"/>
</dbReference>
<dbReference type="EC" id="2.1.1.228" evidence="10"/>
<keyword evidence="5 10" id="KW-0949">S-adenosyl-L-methionine</keyword>
<comment type="function">
    <text evidence="10">Specifically methylates the N1 position of guanosine-37 in various cytoplasmic and mitochondrial tRNAs. Methylation is not dependent on the nature of the nucleoside 5' of the target nucleoside. This is the first step in the biosynthesis of wybutosine (yW), a modified base adjacent to the anticodon of tRNAs and required for accurate decoding.</text>
</comment>
<dbReference type="InterPro" id="IPR025792">
    <property type="entry name" value="tRNA_Gua_MeTrfase_euk"/>
</dbReference>
<accession>A0A9P4LW71</accession>
<comment type="caution">
    <text evidence="12">The sequence shown here is derived from an EMBL/GenBank/DDBJ whole genome shotgun (WGS) entry which is preliminary data.</text>
</comment>
<dbReference type="Gene3D" id="3.30.300.110">
    <property type="entry name" value="Met-10+ protein-like domains"/>
    <property type="match status" value="1"/>
</dbReference>
<comment type="subcellular location">
    <subcellularLocation>
        <location evidence="10">Mitochondrion matrix</location>
    </subcellularLocation>
    <subcellularLocation>
        <location evidence="10">Nucleus</location>
    </subcellularLocation>
    <subcellularLocation>
        <location evidence="10">Cytoplasm</location>
    </subcellularLocation>
    <text evidence="10">Predominantly in the mitochondria and in the nucleus.</text>
</comment>
<dbReference type="Pfam" id="PF25133">
    <property type="entry name" value="TYW2_N_2"/>
    <property type="match status" value="1"/>
</dbReference>
<dbReference type="Proteomes" id="UP000799776">
    <property type="component" value="Unassembled WGS sequence"/>
</dbReference>
<dbReference type="PANTHER" id="PTHR23245">
    <property type="entry name" value="TRNA METHYLTRANSFERASE"/>
    <property type="match status" value="1"/>
</dbReference>
<dbReference type="InterPro" id="IPR029063">
    <property type="entry name" value="SAM-dependent_MTases_sf"/>
</dbReference>
<protein>
    <recommendedName>
        <fullName evidence="10">tRNA (guanine(37)-N1)-methyltransferase</fullName>
        <ecNumber evidence="10">2.1.1.228</ecNumber>
    </recommendedName>
    <alternativeName>
        <fullName evidence="10">M1G-methyltransferase</fullName>
    </alternativeName>
    <alternativeName>
        <fullName evidence="10">tRNA [GM37] methyltransferase</fullName>
    </alternativeName>
    <alternativeName>
        <fullName evidence="10">tRNA methyltransferase 5</fullName>
    </alternativeName>
</protein>
<dbReference type="Pfam" id="PF02475">
    <property type="entry name" value="TRM5-TYW2_MTfase"/>
    <property type="match status" value="1"/>
</dbReference>
<comment type="subunit">
    <text evidence="10">Monomer.</text>
</comment>
<evidence type="ECO:0000256" key="5">
    <source>
        <dbReference type="ARBA" id="ARBA00022691"/>
    </source>
</evidence>
<evidence type="ECO:0000256" key="7">
    <source>
        <dbReference type="ARBA" id="ARBA00023128"/>
    </source>
</evidence>
<dbReference type="EMBL" id="ML978717">
    <property type="protein sequence ID" value="KAF2088215.1"/>
    <property type="molecule type" value="Genomic_DNA"/>
</dbReference>
<dbReference type="InterPro" id="IPR056743">
    <property type="entry name" value="TRM5-TYW2-like_MTfase"/>
</dbReference>
<evidence type="ECO:0000256" key="8">
    <source>
        <dbReference type="ARBA" id="ARBA00023242"/>
    </source>
</evidence>
<dbReference type="GO" id="GO:0002939">
    <property type="term" value="P:tRNA N1-guanine methylation"/>
    <property type="evidence" value="ECO:0007669"/>
    <property type="project" value="TreeGrafter"/>
</dbReference>
<reference evidence="12" key="1">
    <citation type="journal article" date="2020" name="Stud. Mycol.">
        <title>101 Dothideomycetes genomes: a test case for predicting lifestyles and emergence of pathogens.</title>
        <authorList>
            <person name="Haridas S."/>
            <person name="Albert R."/>
            <person name="Binder M."/>
            <person name="Bloem J."/>
            <person name="Labutti K."/>
            <person name="Salamov A."/>
            <person name="Andreopoulos B."/>
            <person name="Baker S."/>
            <person name="Barry K."/>
            <person name="Bills G."/>
            <person name="Bluhm B."/>
            <person name="Cannon C."/>
            <person name="Castanera R."/>
            <person name="Culley D."/>
            <person name="Daum C."/>
            <person name="Ezra D."/>
            <person name="Gonzalez J."/>
            <person name="Henrissat B."/>
            <person name="Kuo A."/>
            <person name="Liang C."/>
            <person name="Lipzen A."/>
            <person name="Lutzoni F."/>
            <person name="Magnuson J."/>
            <person name="Mondo S."/>
            <person name="Nolan M."/>
            <person name="Ohm R."/>
            <person name="Pangilinan J."/>
            <person name="Park H.-J."/>
            <person name="Ramirez L."/>
            <person name="Alfaro M."/>
            <person name="Sun H."/>
            <person name="Tritt A."/>
            <person name="Yoshinaga Y."/>
            <person name="Zwiers L.-H."/>
            <person name="Turgeon B."/>
            <person name="Goodwin S."/>
            <person name="Spatafora J."/>
            <person name="Crous P."/>
            <person name="Grigoriev I."/>
        </authorList>
    </citation>
    <scope>NUCLEOTIDE SEQUENCE</scope>
    <source>
        <strain evidence="12">CBS 121410</strain>
    </source>
</reference>
<feature type="binding site" evidence="10">
    <location>
        <position position="229"/>
    </location>
    <ligand>
        <name>S-adenosyl-L-methionine</name>
        <dbReference type="ChEBI" id="CHEBI:59789"/>
    </ligand>
</feature>
<dbReference type="FunFam" id="3.30.300.110:FF:000001">
    <property type="entry name" value="tRNA (guanine(37)-N1)-methyltransferase"/>
    <property type="match status" value="1"/>
</dbReference>
<evidence type="ECO:0000313" key="12">
    <source>
        <dbReference type="EMBL" id="KAF2088215.1"/>
    </source>
</evidence>
<dbReference type="GO" id="GO:0005634">
    <property type="term" value="C:nucleus"/>
    <property type="evidence" value="ECO:0007669"/>
    <property type="project" value="UniProtKB-SubCell"/>
</dbReference>
<dbReference type="GO" id="GO:0005759">
    <property type="term" value="C:mitochondrial matrix"/>
    <property type="evidence" value="ECO:0007669"/>
    <property type="project" value="UniProtKB-SubCell"/>
</dbReference>
<dbReference type="InterPro" id="IPR030382">
    <property type="entry name" value="MeTrfase_TRM5/TYW2"/>
</dbReference>
<evidence type="ECO:0000256" key="4">
    <source>
        <dbReference type="ARBA" id="ARBA00022679"/>
    </source>
</evidence>
<dbReference type="SUPFAM" id="SSF53335">
    <property type="entry name" value="S-adenosyl-L-methionine-dependent methyltransferases"/>
    <property type="match status" value="1"/>
</dbReference>
<dbReference type="PROSITE" id="PS51684">
    <property type="entry name" value="SAM_MT_TRM5_TYW2"/>
    <property type="match status" value="1"/>
</dbReference>
<feature type="domain" description="SAM-dependent methyltransferase TRM5/TYW2-type" evidence="11">
    <location>
        <begin position="138"/>
        <end position="452"/>
    </location>
</feature>
<keyword evidence="2 10" id="KW-0963">Cytoplasm</keyword>
<comment type="similarity">
    <text evidence="10">Belongs to the TRM5 / TYW2 family.</text>
</comment>
<feature type="binding site" evidence="10">
    <location>
        <begin position="267"/>
        <end position="268"/>
    </location>
    <ligand>
        <name>S-adenosyl-L-methionine</name>
        <dbReference type="ChEBI" id="CHEBI:59789"/>
    </ligand>
</feature>
<dbReference type="PANTHER" id="PTHR23245:SF36">
    <property type="entry name" value="TRNA (GUANINE(37)-N1)-METHYLTRANSFERASE"/>
    <property type="match status" value="1"/>
</dbReference>
<keyword evidence="8 10" id="KW-0539">Nucleus</keyword>
<organism evidence="12 13">
    <name type="scientific">Saccharata proteae CBS 121410</name>
    <dbReference type="NCBI Taxonomy" id="1314787"/>
    <lineage>
        <taxon>Eukaryota</taxon>
        <taxon>Fungi</taxon>
        <taxon>Dikarya</taxon>
        <taxon>Ascomycota</taxon>
        <taxon>Pezizomycotina</taxon>
        <taxon>Dothideomycetes</taxon>
        <taxon>Dothideomycetes incertae sedis</taxon>
        <taxon>Botryosphaeriales</taxon>
        <taxon>Saccharataceae</taxon>
        <taxon>Saccharata</taxon>
    </lineage>
</organism>
<evidence type="ECO:0000259" key="11">
    <source>
        <dbReference type="PROSITE" id="PS51684"/>
    </source>
</evidence>
<dbReference type="InterPro" id="IPR056744">
    <property type="entry name" value="TRM5/TYW2-like_N"/>
</dbReference>
<dbReference type="AlphaFoldDB" id="A0A9P4LW71"/>
<evidence type="ECO:0000256" key="10">
    <source>
        <dbReference type="HAMAP-Rule" id="MF_03152"/>
    </source>
</evidence>
<gene>
    <name evidence="10" type="primary">TRM5</name>
    <name evidence="12" type="ORF">K490DRAFT_39877</name>
</gene>
<keyword evidence="6 10" id="KW-0819">tRNA processing</keyword>
<dbReference type="Gene3D" id="3.40.50.150">
    <property type="entry name" value="Vaccinia Virus protein VP39"/>
    <property type="match status" value="1"/>
</dbReference>
<evidence type="ECO:0000313" key="13">
    <source>
        <dbReference type="Proteomes" id="UP000799776"/>
    </source>
</evidence>
<evidence type="ECO:0000256" key="1">
    <source>
        <dbReference type="ARBA" id="ARBA00009775"/>
    </source>
</evidence>
<evidence type="ECO:0000256" key="9">
    <source>
        <dbReference type="ARBA" id="ARBA00047783"/>
    </source>
</evidence>
<feature type="binding site" evidence="10">
    <location>
        <begin position="295"/>
        <end position="296"/>
    </location>
    <ligand>
        <name>S-adenosyl-L-methionine</name>
        <dbReference type="ChEBI" id="CHEBI:59789"/>
    </ligand>
</feature>
<dbReference type="GO" id="GO:0052906">
    <property type="term" value="F:tRNA (guanine(37)-N1)-methyltransferase activity"/>
    <property type="evidence" value="ECO:0007669"/>
    <property type="project" value="UniProtKB-UniRule"/>
</dbReference>
<comment type="similarity">
    <text evidence="1">Belongs to the class I-like SAM-binding methyltransferase superfamily. TRM5/TYW2 family.</text>
</comment>
<dbReference type="OrthoDB" id="408788at2759"/>
<comment type="catalytic activity">
    <reaction evidence="9 10">
        <text>guanosine(37) in tRNA + S-adenosyl-L-methionine = N(1)-methylguanosine(37) in tRNA + S-adenosyl-L-homocysteine + H(+)</text>
        <dbReference type="Rhea" id="RHEA:36899"/>
        <dbReference type="Rhea" id="RHEA-COMP:10145"/>
        <dbReference type="Rhea" id="RHEA-COMP:10147"/>
        <dbReference type="ChEBI" id="CHEBI:15378"/>
        <dbReference type="ChEBI" id="CHEBI:57856"/>
        <dbReference type="ChEBI" id="CHEBI:59789"/>
        <dbReference type="ChEBI" id="CHEBI:73542"/>
        <dbReference type="ChEBI" id="CHEBI:74269"/>
        <dbReference type="EC" id="2.1.1.228"/>
    </reaction>
</comment>
<dbReference type="GO" id="GO:0070901">
    <property type="term" value="P:mitochondrial tRNA methylation"/>
    <property type="evidence" value="ECO:0007669"/>
    <property type="project" value="TreeGrafter"/>
</dbReference>
<evidence type="ECO:0000256" key="3">
    <source>
        <dbReference type="ARBA" id="ARBA00022603"/>
    </source>
</evidence>
<keyword evidence="3 10" id="KW-0489">Methyltransferase</keyword>